<gene>
    <name evidence="2" type="ORF">MEDL_999</name>
</gene>
<dbReference type="Gene3D" id="3.30.710.10">
    <property type="entry name" value="Potassium Channel Kv1.1, Chain A"/>
    <property type="match status" value="1"/>
</dbReference>
<sequence>MAESPVFRTMLTSNFMEKDARLIEIPDKDPTTFALFLRHTLPGFNGLILSDASLLKVDNVLAACTSENEYKSVDKLIDHILEAELYTLSKYLTASIQKASEFSPTAFERNRIFHRISSDTKANIFTMRCKAMESDITNCMHVLERYGYADLCKNVECGAKKGYRGKNCIQ</sequence>
<accession>A0A8S3PP65</accession>
<evidence type="ECO:0000313" key="3">
    <source>
        <dbReference type="Proteomes" id="UP000683360"/>
    </source>
</evidence>
<feature type="domain" description="BTB" evidence="1">
    <location>
        <begin position="2"/>
        <end position="69"/>
    </location>
</feature>
<dbReference type="Pfam" id="PF00651">
    <property type="entry name" value="BTB"/>
    <property type="match status" value="1"/>
</dbReference>
<evidence type="ECO:0000313" key="2">
    <source>
        <dbReference type="EMBL" id="CAG2185364.1"/>
    </source>
</evidence>
<dbReference type="SUPFAM" id="SSF54695">
    <property type="entry name" value="POZ domain"/>
    <property type="match status" value="1"/>
</dbReference>
<dbReference type="CDD" id="cd18186">
    <property type="entry name" value="BTB_POZ_ZBTB_KLHL-like"/>
    <property type="match status" value="1"/>
</dbReference>
<name>A0A8S3PP65_MYTED</name>
<dbReference type="InterPro" id="IPR000210">
    <property type="entry name" value="BTB/POZ_dom"/>
</dbReference>
<proteinExistence type="predicted"/>
<keyword evidence="3" id="KW-1185">Reference proteome</keyword>
<comment type="caution">
    <text evidence="2">The sequence shown here is derived from an EMBL/GenBank/DDBJ whole genome shotgun (WGS) entry which is preliminary data.</text>
</comment>
<protein>
    <recommendedName>
        <fullName evidence="1">BTB domain-containing protein</fullName>
    </recommendedName>
</protein>
<dbReference type="EMBL" id="CAJPWZ010000084">
    <property type="protein sequence ID" value="CAG2185364.1"/>
    <property type="molecule type" value="Genomic_DNA"/>
</dbReference>
<dbReference type="Proteomes" id="UP000683360">
    <property type="component" value="Unassembled WGS sequence"/>
</dbReference>
<dbReference type="AlphaFoldDB" id="A0A8S3PP65"/>
<dbReference type="OrthoDB" id="437903at2759"/>
<reference evidence="2" key="1">
    <citation type="submission" date="2021-03" db="EMBL/GenBank/DDBJ databases">
        <authorList>
            <person name="Bekaert M."/>
        </authorList>
    </citation>
    <scope>NUCLEOTIDE SEQUENCE</scope>
</reference>
<dbReference type="InterPro" id="IPR011333">
    <property type="entry name" value="SKP1/BTB/POZ_sf"/>
</dbReference>
<organism evidence="2 3">
    <name type="scientific">Mytilus edulis</name>
    <name type="common">Blue mussel</name>
    <dbReference type="NCBI Taxonomy" id="6550"/>
    <lineage>
        <taxon>Eukaryota</taxon>
        <taxon>Metazoa</taxon>
        <taxon>Spiralia</taxon>
        <taxon>Lophotrochozoa</taxon>
        <taxon>Mollusca</taxon>
        <taxon>Bivalvia</taxon>
        <taxon>Autobranchia</taxon>
        <taxon>Pteriomorphia</taxon>
        <taxon>Mytilida</taxon>
        <taxon>Mytiloidea</taxon>
        <taxon>Mytilidae</taxon>
        <taxon>Mytilinae</taxon>
        <taxon>Mytilus</taxon>
    </lineage>
</organism>
<evidence type="ECO:0000259" key="1">
    <source>
        <dbReference type="Pfam" id="PF00651"/>
    </source>
</evidence>